<dbReference type="AlphaFoldDB" id="A0A1M6C8Q1"/>
<proteinExistence type="predicted"/>
<name>A0A1M6C8Q1_MALRU</name>
<dbReference type="RefSeq" id="WP_072905103.1">
    <property type="nucleotide sequence ID" value="NZ_FQZT01000001.1"/>
</dbReference>
<evidence type="ECO:0000313" key="3">
    <source>
        <dbReference type="Proteomes" id="UP000184171"/>
    </source>
</evidence>
<evidence type="ECO:0000259" key="1">
    <source>
        <dbReference type="Pfam" id="PF04028"/>
    </source>
</evidence>
<dbReference type="InterPro" id="IPR007172">
    <property type="entry name" value="DUF374"/>
</dbReference>
<protein>
    <recommendedName>
        <fullName evidence="1">DUF374 domain-containing protein</fullName>
    </recommendedName>
</protein>
<keyword evidence="3" id="KW-1185">Reference proteome</keyword>
<dbReference type="Proteomes" id="UP000184171">
    <property type="component" value="Unassembled WGS sequence"/>
</dbReference>
<feature type="domain" description="DUF374" evidence="1">
    <location>
        <begin position="63"/>
        <end position="129"/>
    </location>
</feature>
<dbReference type="Pfam" id="PF04028">
    <property type="entry name" value="DUF374"/>
    <property type="match status" value="1"/>
</dbReference>
<organism evidence="2 3">
    <name type="scientific">Malonomonas rubra DSM 5091</name>
    <dbReference type="NCBI Taxonomy" id="1122189"/>
    <lineage>
        <taxon>Bacteria</taxon>
        <taxon>Pseudomonadati</taxon>
        <taxon>Thermodesulfobacteriota</taxon>
        <taxon>Desulfuromonadia</taxon>
        <taxon>Desulfuromonadales</taxon>
        <taxon>Geopsychrobacteraceae</taxon>
        <taxon>Malonomonas</taxon>
    </lineage>
</organism>
<accession>A0A1M6C8Q1</accession>
<dbReference type="OrthoDB" id="9810508at2"/>
<sequence length="221" mass="24460">MGFSDRLLLKLAPPLASLIIRLLYQMNRVEFVGEEHPKAIWNAGKHLILAFWHDQLLLMAMGYRGPGSKILISSSKDGELIARVMNFFGQQAVRGSSSRGAKAAFKEMVALAKEDVDLVITPDGPKGPRHELKDGVVQLARLGGRPVVPMAFACSRGHRFASWDKFILPYPFGRVVYAFGEPVIFERDEGVDAFRDRLIAAMEENQLRAKACLEAHGVSAV</sequence>
<gene>
    <name evidence="2" type="ORF">SAMN02745165_00444</name>
</gene>
<dbReference type="STRING" id="1122189.SAMN02745165_00444"/>
<evidence type="ECO:0000313" key="2">
    <source>
        <dbReference type="EMBL" id="SHI57283.1"/>
    </source>
</evidence>
<reference evidence="2 3" key="1">
    <citation type="submission" date="2016-11" db="EMBL/GenBank/DDBJ databases">
        <authorList>
            <person name="Jaros S."/>
            <person name="Januszkiewicz K."/>
            <person name="Wedrychowicz H."/>
        </authorList>
    </citation>
    <scope>NUCLEOTIDE SEQUENCE [LARGE SCALE GENOMIC DNA]</scope>
    <source>
        <strain evidence="2 3">DSM 5091</strain>
    </source>
</reference>
<dbReference type="EMBL" id="FQZT01000001">
    <property type="protein sequence ID" value="SHI57283.1"/>
    <property type="molecule type" value="Genomic_DNA"/>
</dbReference>
<dbReference type="CDD" id="cd07983">
    <property type="entry name" value="LPLAT_DUF374-like"/>
    <property type="match status" value="1"/>
</dbReference>